<reference evidence="8 9" key="1">
    <citation type="journal article" date="2021" name="Elife">
        <title>Chloroplast acquisition without the gene transfer in kleptoplastic sea slugs, Plakobranchus ocellatus.</title>
        <authorList>
            <person name="Maeda T."/>
            <person name="Takahashi S."/>
            <person name="Yoshida T."/>
            <person name="Shimamura S."/>
            <person name="Takaki Y."/>
            <person name="Nagai Y."/>
            <person name="Toyoda A."/>
            <person name="Suzuki Y."/>
            <person name="Arimoto A."/>
            <person name="Ishii H."/>
            <person name="Satoh N."/>
            <person name="Nishiyama T."/>
            <person name="Hasebe M."/>
            <person name="Maruyama T."/>
            <person name="Minagawa J."/>
            <person name="Obokata J."/>
            <person name="Shigenobu S."/>
        </authorList>
    </citation>
    <scope>NUCLEOTIDE SEQUENCE [LARGE SCALE GENOMIC DNA]</scope>
</reference>
<sequence>MKLEEKIGQLFFVGAYYDKNGKIDEKTIDLVENKKVGGIVFFKGGPIQQAKATNKLQALSKVPLLVSMDGEWGVSMRLDSTFAYPWNMTMGAVKDNKLIEQAGYRIGVHSRRIGIHLNYAPVVDINSNPKNPIIGNRSFGEEKENVTIKASSFYKGMKRAGIFGSAKHFPGHGDSSQDSHKTLPTIEFSKERIYDTEAYPYKTLVQQGIESIMVAHLNIPSLEISPRTVPSSLSRNVVSNMLKNQMGYHGLILTDALNMIGATNFGASGEVDLTAFMAGNDVLLMSRDVQKGIDEIKQAYLKKKISRKRLAYSVKKVLKAKYKAGLNDYKPIVMENLYEDLNAKEDSLLYRKLLENAITVVKLEDSILPIHSLKDQKIGYLSMGKGKGSFFLNILKNYTSIKEISPNQSTEDIKREIADLTTVIVGVHIPNTSPWRSYQFTKNDIKKLNLLTNEKHVIIDVFSNPYILSDLDLEKFSGVVVSYQNSKTSQEKSAQIIFGALVAKGQLPVSINRTYKQGHSILTQNLNRLQYTSPEEVGIAAEKLHKIDSITLDAIEKKMMPGCQILISKKGKIFYNKTFGYHTYKQQKKVKKTDLYDLASLTKILGTLPIIIHLTDTKVIHLDSKLKSLIPELRGTNKENINILELLSHYAQLQAWIPFYKETLNKYHKPSKHFYKKKPSKRFKVEVSNNLYLKSHYNKTIFKAIADSELLKKKMYKYSDIGYYILKKYIEDYYHKSLEDINEPFFRALGANHTMYNPHSKIDLKNIPPTEEDNYYRYSTVKGYVHDAGAAMQGGVGGHAGLFSNANDVAKIMQLYLKSGSYGGHRYFSQTTFDKFNTCYFCEKGVRRGLGFDKPQLENQEGPTCGCLSMKSFGHSGFTGTYAWADPEEDLIYIFLSNRTYPSSENNDLLKHNIRTLIQEYAYEAIHSSNLQPLKTY</sequence>
<dbReference type="EC" id="3.2.1.52" evidence="3"/>
<evidence type="ECO:0000256" key="3">
    <source>
        <dbReference type="ARBA" id="ARBA00012663"/>
    </source>
</evidence>
<dbReference type="InterPro" id="IPR050226">
    <property type="entry name" value="NagZ_Beta-hexosaminidase"/>
</dbReference>
<dbReference type="SUPFAM" id="SSF56601">
    <property type="entry name" value="beta-lactamase/transpeptidase-like"/>
    <property type="match status" value="1"/>
</dbReference>
<dbReference type="InterPro" id="IPR036962">
    <property type="entry name" value="Glyco_hydro_3_N_sf"/>
</dbReference>
<comment type="catalytic activity">
    <reaction evidence="1">
        <text>Hydrolysis of terminal non-reducing N-acetyl-D-hexosamine residues in N-acetyl-beta-D-hexosaminides.</text>
        <dbReference type="EC" id="3.2.1.52"/>
    </reaction>
</comment>
<dbReference type="PANTHER" id="PTHR30480">
    <property type="entry name" value="BETA-HEXOSAMINIDASE-RELATED"/>
    <property type="match status" value="1"/>
</dbReference>
<dbReference type="Proteomes" id="UP000762676">
    <property type="component" value="Unassembled WGS sequence"/>
</dbReference>
<dbReference type="PRINTS" id="PR00133">
    <property type="entry name" value="GLHYDRLASE3"/>
</dbReference>
<evidence type="ECO:0000259" key="7">
    <source>
        <dbReference type="Pfam" id="PF00933"/>
    </source>
</evidence>
<organism evidence="8 9">
    <name type="scientific">Elysia marginata</name>
    <dbReference type="NCBI Taxonomy" id="1093978"/>
    <lineage>
        <taxon>Eukaryota</taxon>
        <taxon>Metazoa</taxon>
        <taxon>Spiralia</taxon>
        <taxon>Lophotrochozoa</taxon>
        <taxon>Mollusca</taxon>
        <taxon>Gastropoda</taxon>
        <taxon>Heterobranchia</taxon>
        <taxon>Euthyneura</taxon>
        <taxon>Panpulmonata</taxon>
        <taxon>Sacoglossa</taxon>
        <taxon>Placobranchoidea</taxon>
        <taxon>Plakobranchidae</taxon>
        <taxon>Elysia</taxon>
    </lineage>
</organism>
<accession>A0AAV4G690</accession>
<dbReference type="SUPFAM" id="SSF51445">
    <property type="entry name" value="(Trans)glycosidases"/>
    <property type="match status" value="1"/>
</dbReference>
<dbReference type="InterPro" id="IPR001466">
    <property type="entry name" value="Beta-lactam-related"/>
</dbReference>
<evidence type="ECO:0000256" key="1">
    <source>
        <dbReference type="ARBA" id="ARBA00001231"/>
    </source>
</evidence>
<evidence type="ECO:0000259" key="6">
    <source>
        <dbReference type="Pfam" id="PF00144"/>
    </source>
</evidence>
<protein>
    <recommendedName>
        <fullName evidence="3">beta-N-acetylhexosaminidase</fullName>
        <ecNumber evidence="3">3.2.1.52</ecNumber>
    </recommendedName>
</protein>
<dbReference type="GO" id="GO:0004563">
    <property type="term" value="F:beta-N-acetylhexosaminidase activity"/>
    <property type="evidence" value="ECO:0007669"/>
    <property type="project" value="UniProtKB-EC"/>
</dbReference>
<evidence type="ECO:0000256" key="2">
    <source>
        <dbReference type="ARBA" id="ARBA00005336"/>
    </source>
</evidence>
<dbReference type="AlphaFoldDB" id="A0AAV4G690"/>
<keyword evidence="4" id="KW-0378">Hydrolase</keyword>
<dbReference type="Gene3D" id="3.40.710.10">
    <property type="entry name" value="DD-peptidase/beta-lactamase superfamily"/>
    <property type="match status" value="1"/>
</dbReference>
<dbReference type="PANTHER" id="PTHR30480:SF13">
    <property type="entry name" value="BETA-HEXOSAMINIDASE"/>
    <property type="match status" value="1"/>
</dbReference>
<comment type="similarity">
    <text evidence="2">Belongs to the glycosyl hydrolase 3 family.</text>
</comment>
<evidence type="ECO:0000313" key="9">
    <source>
        <dbReference type="Proteomes" id="UP000762676"/>
    </source>
</evidence>
<dbReference type="Gene3D" id="3.20.20.300">
    <property type="entry name" value="Glycoside hydrolase, family 3, N-terminal domain"/>
    <property type="match status" value="1"/>
</dbReference>
<name>A0AAV4G690_9GAST</name>
<dbReference type="InterPro" id="IPR019800">
    <property type="entry name" value="Glyco_hydro_3_AS"/>
</dbReference>
<dbReference type="Pfam" id="PF00933">
    <property type="entry name" value="Glyco_hydro_3"/>
    <property type="match status" value="1"/>
</dbReference>
<dbReference type="InterPro" id="IPR017853">
    <property type="entry name" value="GH"/>
</dbReference>
<feature type="domain" description="Glycoside hydrolase family 3 N-terminal" evidence="7">
    <location>
        <begin position="3"/>
        <end position="319"/>
    </location>
</feature>
<keyword evidence="5" id="KW-0326">Glycosidase</keyword>
<feature type="domain" description="Beta-lactamase-related" evidence="6">
    <location>
        <begin position="556"/>
        <end position="906"/>
    </location>
</feature>
<dbReference type="InterPro" id="IPR001764">
    <property type="entry name" value="Glyco_hydro_3_N"/>
</dbReference>
<comment type="caution">
    <text evidence="8">The sequence shown here is derived from an EMBL/GenBank/DDBJ whole genome shotgun (WGS) entry which is preliminary data.</text>
</comment>
<keyword evidence="9" id="KW-1185">Reference proteome</keyword>
<proteinExistence type="inferred from homology"/>
<dbReference type="GO" id="GO:0005975">
    <property type="term" value="P:carbohydrate metabolic process"/>
    <property type="evidence" value="ECO:0007669"/>
    <property type="project" value="InterPro"/>
</dbReference>
<dbReference type="InterPro" id="IPR012338">
    <property type="entry name" value="Beta-lactam/transpept-like"/>
</dbReference>
<dbReference type="EMBL" id="BMAT01004790">
    <property type="protein sequence ID" value="GFR80799.1"/>
    <property type="molecule type" value="Genomic_DNA"/>
</dbReference>
<evidence type="ECO:0000313" key="8">
    <source>
        <dbReference type="EMBL" id="GFR80799.1"/>
    </source>
</evidence>
<dbReference type="Pfam" id="PF00144">
    <property type="entry name" value="Beta-lactamase"/>
    <property type="match status" value="1"/>
</dbReference>
<gene>
    <name evidence="8" type="ORF">ElyMa_002325500</name>
</gene>
<evidence type="ECO:0000256" key="4">
    <source>
        <dbReference type="ARBA" id="ARBA00022801"/>
    </source>
</evidence>
<evidence type="ECO:0000256" key="5">
    <source>
        <dbReference type="ARBA" id="ARBA00023295"/>
    </source>
</evidence>
<dbReference type="GO" id="GO:0009254">
    <property type="term" value="P:peptidoglycan turnover"/>
    <property type="evidence" value="ECO:0007669"/>
    <property type="project" value="TreeGrafter"/>
</dbReference>
<dbReference type="PROSITE" id="PS00775">
    <property type="entry name" value="GLYCOSYL_HYDROL_F3"/>
    <property type="match status" value="1"/>
</dbReference>